<feature type="domain" description="Integrase SAM-like N-terminal" evidence="3">
    <location>
        <begin position="131"/>
        <end position="216"/>
    </location>
</feature>
<reference evidence="4 5" key="1">
    <citation type="journal article" date="2022" name="Syst. Appl. Microbiol.">
        <title>Rhodopirellula aestuarii sp. nov., a novel member of the genus Rhodopirellula isolated from brackish sediments collected in the Tagus River estuary, Portugal.</title>
        <authorList>
            <person name="Vitorino I.R."/>
            <person name="Klimek D."/>
            <person name="Calusinska M."/>
            <person name="Lobo-da-Cunha A."/>
            <person name="Vasconcelos V."/>
            <person name="Lage O.M."/>
        </authorList>
    </citation>
    <scope>NUCLEOTIDE SEQUENCE [LARGE SCALE GENOMIC DNA]</scope>
    <source>
        <strain evidence="4 5">ICT_H3.1</strain>
    </source>
</reference>
<dbReference type="RefSeq" id="WP_250933595.1">
    <property type="nucleotide sequence ID" value="NZ_JAMQBK010000129.1"/>
</dbReference>
<keyword evidence="5" id="KW-1185">Reference proteome</keyword>
<dbReference type="Pfam" id="PF13495">
    <property type="entry name" value="Phage_int_SAM_4"/>
    <property type="match status" value="1"/>
</dbReference>
<dbReference type="Gene3D" id="1.10.150.130">
    <property type="match status" value="1"/>
</dbReference>
<organism evidence="4 5">
    <name type="scientific">Aporhodopirellula aestuarii</name>
    <dbReference type="NCBI Taxonomy" id="2950107"/>
    <lineage>
        <taxon>Bacteria</taxon>
        <taxon>Pseudomonadati</taxon>
        <taxon>Planctomycetota</taxon>
        <taxon>Planctomycetia</taxon>
        <taxon>Pirellulales</taxon>
        <taxon>Pirellulaceae</taxon>
        <taxon>Aporhodopirellula</taxon>
    </lineage>
</organism>
<dbReference type="InterPro" id="IPR010998">
    <property type="entry name" value="Integrase_recombinase_N"/>
</dbReference>
<dbReference type="InterPro" id="IPR011010">
    <property type="entry name" value="DNA_brk_join_enz"/>
</dbReference>
<gene>
    <name evidence="4" type="ORF">NB063_31145</name>
</gene>
<keyword evidence="2" id="KW-0233">DNA recombination</keyword>
<keyword evidence="1" id="KW-0238">DNA-binding</keyword>
<proteinExistence type="predicted"/>
<protein>
    <submittedName>
        <fullName evidence="4">Phage integrase N-terminal SAM-like domain-containing protein</fullName>
    </submittedName>
</protein>
<dbReference type="InterPro" id="IPR013762">
    <property type="entry name" value="Integrase-like_cat_sf"/>
</dbReference>
<dbReference type="SUPFAM" id="SSF56349">
    <property type="entry name" value="DNA breaking-rejoining enzymes"/>
    <property type="match status" value="1"/>
</dbReference>
<evidence type="ECO:0000259" key="3">
    <source>
        <dbReference type="Pfam" id="PF13495"/>
    </source>
</evidence>
<sequence>MTRVSQPDTSWCESRDKWAKIWFEKLSRFHGRKPQATWEFTADEVIAYLRDHVRRKTPAWKRLKIIQSLICYRRYVQSAPFDDLTFIRIKLEVLARNEKIKQATVKQSSDDAIEEIEDVVGHIDPREPDVIQNLRRAIRLRHDQLATERAYVSNVRAFMRSRGLKCQADFAAIGAADVESHLTDLAVDGNVAVSTQNRAFYALLYLFQHVLKREMGEVNAIRSNKGKQIPTVLSVAEIEQIYAHLRGVHLLIAKLLYGCGMRISEVMRVGERLGLRV</sequence>
<comment type="caution">
    <text evidence="4">The sequence shown here is derived from an EMBL/GenBank/DDBJ whole genome shotgun (WGS) entry which is preliminary data.</text>
</comment>
<name>A0ABT0UGG7_9BACT</name>
<evidence type="ECO:0000313" key="5">
    <source>
        <dbReference type="Proteomes" id="UP001202961"/>
    </source>
</evidence>
<dbReference type="EMBL" id="JAMQBK010000129">
    <property type="protein sequence ID" value="MCM2375101.1"/>
    <property type="molecule type" value="Genomic_DNA"/>
</dbReference>
<evidence type="ECO:0000313" key="4">
    <source>
        <dbReference type="EMBL" id="MCM2375101.1"/>
    </source>
</evidence>
<dbReference type="Gene3D" id="1.10.443.10">
    <property type="entry name" value="Intergrase catalytic core"/>
    <property type="match status" value="1"/>
</dbReference>
<dbReference type="InterPro" id="IPR004107">
    <property type="entry name" value="Integrase_SAM-like_N"/>
</dbReference>
<accession>A0ABT0UGG7</accession>
<dbReference type="Proteomes" id="UP001202961">
    <property type="component" value="Unassembled WGS sequence"/>
</dbReference>
<evidence type="ECO:0000256" key="1">
    <source>
        <dbReference type="ARBA" id="ARBA00023125"/>
    </source>
</evidence>
<evidence type="ECO:0000256" key="2">
    <source>
        <dbReference type="ARBA" id="ARBA00023172"/>
    </source>
</evidence>